<evidence type="ECO:0000313" key="2">
    <source>
        <dbReference type="EMBL" id="TNC66820.1"/>
    </source>
</evidence>
<proteinExistence type="predicted"/>
<dbReference type="InterPro" id="IPR029044">
    <property type="entry name" value="Nucleotide-diphossugar_trans"/>
</dbReference>
<comment type="caution">
    <text evidence="2">The sequence shown here is derived from an EMBL/GenBank/DDBJ whole genome shotgun (WGS) entry which is preliminary data.</text>
</comment>
<dbReference type="CDD" id="cd00761">
    <property type="entry name" value="Glyco_tranf_GTA_type"/>
    <property type="match status" value="1"/>
</dbReference>
<name>A0A5C4NBM9_9RHOB</name>
<dbReference type="Gene3D" id="3.90.550.10">
    <property type="entry name" value="Spore Coat Polysaccharide Biosynthesis Protein SpsA, Chain A"/>
    <property type="match status" value="1"/>
</dbReference>
<evidence type="ECO:0000259" key="1">
    <source>
        <dbReference type="Pfam" id="PF00535"/>
    </source>
</evidence>
<keyword evidence="2" id="KW-0808">Transferase</keyword>
<sequence>MQMKAMSHDLDVLIPHYRDPAGLRSSLDSITQQTWGGRIRVVVVDDGSPEESFAEAEVECEHFRALGRHDLVLLRNDRNLGRPRTRNRLIDAIQSPYVAWLDAGDIWYPEKLTRQFEHLANLCLNGRDPNRIWVTCAYDWSQADKTRTLTQDTRGDQLRSLLIGSNLRAYLWTLLGTAEAFRIAGRFDERLPRLQDLDYFINFVRAGGQISSPRGREGLCCYFKSHLGRNAAEIHACYKLILAKNAPALKRYPPSLASELHYKAARLASQFAKSNDRPYAATLFLLRGALGSPRHTARMVVGLARRRLKGAPAKPASLQQDAQS</sequence>
<dbReference type="InterPro" id="IPR001173">
    <property type="entry name" value="Glyco_trans_2-like"/>
</dbReference>
<protein>
    <submittedName>
        <fullName evidence="2">Glycosyltransferase</fullName>
    </submittedName>
</protein>
<dbReference type="PANTHER" id="PTHR22916:SF3">
    <property type="entry name" value="UDP-GLCNAC:BETAGAL BETA-1,3-N-ACETYLGLUCOSAMINYLTRANSFERASE-LIKE PROTEIN 1"/>
    <property type="match status" value="1"/>
</dbReference>
<feature type="domain" description="Glycosyltransferase 2-like" evidence="1">
    <location>
        <begin position="12"/>
        <end position="122"/>
    </location>
</feature>
<dbReference type="OrthoDB" id="5291101at2"/>
<reference evidence="2 3" key="1">
    <citation type="submission" date="2019-06" db="EMBL/GenBank/DDBJ databases">
        <authorList>
            <person name="Jiang L."/>
        </authorList>
    </citation>
    <scope>NUCLEOTIDE SEQUENCE [LARGE SCALE GENOMIC DNA]</scope>
    <source>
        <strain evidence="2 3">YIM 48858</strain>
    </source>
</reference>
<evidence type="ECO:0000313" key="3">
    <source>
        <dbReference type="Proteomes" id="UP000305709"/>
    </source>
</evidence>
<dbReference type="SUPFAM" id="SSF53448">
    <property type="entry name" value="Nucleotide-diphospho-sugar transferases"/>
    <property type="match status" value="1"/>
</dbReference>
<dbReference type="PANTHER" id="PTHR22916">
    <property type="entry name" value="GLYCOSYLTRANSFERASE"/>
    <property type="match status" value="1"/>
</dbReference>
<dbReference type="Pfam" id="PF00535">
    <property type="entry name" value="Glycos_transf_2"/>
    <property type="match status" value="1"/>
</dbReference>
<accession>A0A5C4NBM9</accession>
<gene>
    <name evidence="2" type="ORF">FHG71_15945</name>
</gene>
<dbReference type="GO" id="GO:0016758">
    <property type="term" value="F:hexosyltransferase activity"/>
    <property type="evidence" value="ECO:0007669"/>
    <property type="project" value="UniProtKB-ARBA"/>
</dbReference>
<dbReference type="AlphaFoldDB" id="A0A5C4NBM9"/>
<organism evidence="2 3">
    <name type="scientific">Rubellimicrobium roseum</name>
    <dbReference type="NCBI Taxonomy" id="687525"/>
    <lineage>
        <taxon>Bacteria</taxon>
        <taxon>Pseudomonadati</taxon>
        <taxon>Pseudomonadota</taxon>
        <taxon>Alphaproteobacteria</taxon>
        <taxon>Rhodobacterales</taxon>
        <taxon>Roseobacteraceae</taxon>
        <taxon>Rubellimicrobium</taxon>
    </lineage>
</organism>
<dbReference type="Proteomes" id="UP000305709">
    <property type="component" value="Unassembled WGS sequence"/>
</dbReference>
<keyword evidence="3" id="KW-1185">Reference proteome</keyword>
<dbReference type="EMBL" id="VDFV01000030">
    <property type="protein sequence ID" value="TNC66820.1"/>
    <property type="molecule type" value="Genomic_DNA"/>
</dbReference>